<organism evidence="1 2">
    <name type="scientific">Riccia fluitans</name>
    <dbReference type="NCBI Taxonomy" id="41844"/>
    <lineage>
        <taxon>Eukaryota</taxon>
        <taxon>Viridiplantae</taxon>
        <taxon>Streptophyta</taxon>
        <taxon>Embryophyta</taxon>
        <taxon>Marchantiophyta</taxon>
        <taxon>Marchantiopsida</taxon>
        <taxon>Marchantiidae</taxon>
        <taxon>Marchantiales</taxon>
        <taxon>Ricciaceae</taxon>
        <taxon>Riccia</taxon>
    </lineage>
</organism>
<evidence type="ECO:0000313" key="1">
    <source>
        <dbReference type="EMBL" id="KAL2621838.1"/>
    </source>
</evidence>
<proteinExistence type="predicted"/>
<accession>A0ABD1Y4Z9</accession>
<sequence length="129" mass="14924">MLKDDPEHAKLSEVPTLLGGLDEMREKHQTATAELKALIIDLYYKEQAEIKLWQSAMTKDLDKKDEKSRTLVNKFEETIQEAFQDRASGEEKLKNLLVEKDAMQYNLMEIEVVCFDQVQVTLFSMAQVL</sequence>
<evidence type="ECO:0000313" key="2">
    <source>
        <dbReference type="Proteomes" id="UP001605036"/>
    </source>
</evidence>
<keyword evidence="2" id="KW-1185">Reference proteome</keyword>
<dbReference type="EMBL" id="JBHFFA010000006">
    <property type="protein sequence ID" value="KAL2621838.1"/>
    <property type="molecule type" value="Genomic_DNA"/>
</dbReference>
<name>A0ABD1Y4Z9_9MARC</name>
<comment type="caution">
    <text evidence="1">The sequence shown here is derived from an EMBL/GenBank/DDBJ whole genome shotgun (WGS) entry which is preliminary data.</text>
</comment>
<reference evidence="1 2" key="1">
    <citation type="submission" date="2024-09" db="EMBL/GenBank/DDBJ databases">
        <title>Chromosome-scale assembly of Riccia fluitans.</title>
        <authorList>
            <person name="Paukszto L."/>
            <person name="Sawicki J."/>
            <person name="Karawczyk K."/>
            <person name="Piernik-Szablinska J."/>
            <person name="Szczecinska M."/>
            <person name="Mazdziarz M."/>
        </authorList>
    </citation>
    <scope>NUCLEOTIDE SEQUENCE [LARGE SCALE GENOMIC DNA]</scope>
    <source>
        <strain evidence="1">Rf_01</strain>
        <tissue evidence="1">Aerial parts of the thallus</tissue>
    </source>
</reference>
<dbReference type="Proteomes" id="UP001605036">
    <property type="component" value="Unassembled WGS sequence"/>
</dbReference>
<dbReference type="AlphaFoldDB" id="A0ABD1Y4Z9"/>
<protein>
    <submittedName>
        <fullName evidence="1">Uncharacterized protein</fullName>
    </submittedName>
</protein>
<gene>
    <name evidence="1" type="ORF">R1flu_002043</name>
</gene>